<evidence type="ECO:0000256" key="1">
    <source>
        <dbReference type="SAM" id="Coils"/>
    </source>
</evidence>
<evidence type="ECO:0000313" key="5">
    <source>
        <dbReference type="Proteomes" id="UP001501243"/>
    </source>
</evidence>
<evidence type="ECO:0000256" key="2">
    <source>
        <dbReference type="SAM" id="Phobius"/>
    </source>
</evidence>
<proteinExistence type="predicted"/>
<keyword evidence="2" id="KW-1133">Transmembrane helix</keyword>
<reference evidence="5" key="1">
    <citation type="journal article" date="2019" name="Int. J. Syst. Evol. Microbiol.">
        <title>The Global Catalogue of Microorganisms (GCM) 10K type strain sequencing project: providing services to taxonomists for standard genome sequencing and annotation.</title>
        <authorList>
            <consortium name="The Broad Institute Genomics Platform"/>
            <consortium name="The Broad Institute Genome Sequencing Center for Infectious Disease"/>
            <person name="Wu L."/>
            <person name="Ma J."/>
        </authorList>
    </citation>
    <scope>NUCLEOTIDE SEQUENCE [LARGE SCALE GENOMIC DNA]</scope>
    <source>
        <strain evidence="5">JCM 17841</strain>
    </source>
</reference>
<keyword evidence="2" id="KW-0472">Membrane</keyword>
<dbReference type="InterPro" id="IPR011622">
    <property type="entry name" value="7TMR_DISM_rcpt_extracell_dom2"/>
</dbReference>
<dbReference type="InterPro" id="IPR036388">
    <property type="entry name" value="WH-like_DNA-bd_sf"/>
</dbReference>
<feature type="transmembrane region" description="Helical" evidence="2">
    <location>
        <begin position="257"/>
        <end position="277"/>
    </location>
</feature>
<evidence type="ECO:0000313" key="4">
    <source>
        <dbReference type="EMBL" id="GAA4506828.1"/>
    </source>
</evidence>
<dbReference type="Pfam" id="PF07696">
    <property type="entry name" value="7TMR-DISMED2"/>
    <property type="match status" value="1"/>
</dbReference>
<keyword evidence="5" id="KW-1185">Reference proteome</keyword>
<protein>
    <recommendedName>
        <fullName evidence="3">HTH luxR-type domain-containing protein</fullName>
    </recommendedName>
</protein>
<feature type="transmembrane region" description="Helical" evidence="2">
    <location>
        <begin position="212"/>
        <end position="236"/>
    </location>
</feature>
<gene>
    <name evidence="4" type="ORF">GCM10023172_36540</name>
</gene>
<dbReference type="InterPro" id="IPR000792">
    <property type="entry name" value="Tscrpt_reg_LuxR_C"/>
</dbReference>
<feature type="transmembrane region" description="Helical" evidence="2">
    <location>
        <begin position="283"/>
        <end position="302"/>
    </location>
</feature>
<evidence type="ECO:0000259" key="3">
    <source>
        <dbReference type="SMART" id="SM00421"/>
    </source>
</evidence>
<name>A0ABP8QNJ4_9BACT</name>
<keyword evidence="2" id="KW-0812">Transmembrane</keyword>
<feature type="transmembrane region" description="Helical" evidence="2">
    <location>
        <begin position="172"/>
        <end position="192"/>
    </location>
</feature>
<feature type="coiled-coil region" evidence="1">
    <location>
        <begin position="403"/>
        <end position="430"/>
    </location>
</feature>
<feature type="domain" description="HTH luxR-type" evidence="3">
    <location>
        <begin position="505"/>
        <end position="562"/>
    </location>
</feature>
<dbReference type="SMART" id="SM00421">
    <property type="entry name" value="HTH_LUXR"/>
    <property type="match status" value="1"/>
</dbReference>
<dbReference type="SUPFAM" id="SSF46894">
    <property type="entry name" value="C-terminal effector domain of the bipartite response regulators"/>
    <property type="match status" value="1"/>
</dbReference>
<dbReference type="Proteomes" id="UP001501243">
    <property type="component" value="Unassembled WGS sequence"/>
</dbReference>
<dbReference type="EMBL" id="BAABGQ010000010">
    <property type="protein sequence ID" value="GAA4506828.1"/>
    <property type="molecule type" value="Genomic_DNA"/>
</dbReference>
<feature type="transmembrane region" description="Helical" evidence="2">
    <location>
        <begin position="314"/>
        <end position="337"/>
    </location>
</feature>
<dbReference type="Pfam" id="PF07695">
    <property type="entry name" value="7TMR-DISM_7TM"/>
    <property type="match status" value="1"/>
</dbReference>
<dbReference type="InterPro" id="IPR016032">
    <property type="entry name" value="Sig_transdc_resp-reg_C-effctor"/>
</dbReference>
<comment type="caution">
    <text evidence="4">The sequence shown here is derived from an EMBL/GenBank/DDBJ whole genome shotgun (WGS) entry which is preliminary data.</text>
</comment>
<sequence length="569" mass="63028">MSVLPDRGYAWPRVLRDTSLIFAPADSLRPAQARRFWLKVALPNPSHYTEDAQLTVLPNLDNTLYYLDQNSRTWRTRRAGVAVATDSQWVKGALPLRLPAAATTTCYVRVDLGPRAARLSAVRLQVQLVPAARARRADQFSLLAWLVALAVLGLLLLANAHAYLRRRDRPTAWYLCGQLGAVLYLTAYRGAFKQAWPGPVFSQRLLPDGRSYAYTLNSALMHLSVVLLLLGLVQLTRTYLGTRARLPRLDTALRYGLVGYALFTLAVGGVNLSGFYLDQYALRLDNLLVLALLGLGLATAVTAHRRQLPLARPYLLATVLPLLGVGLAAGYHVALTVDNDGNLLPHLALVAHVLSFSLALNSHLQYLQHALLATERDAAALALDIGQQQLRHREIVLQNSHLQAALRADHRQQQAAHQDLQQQLEANQRELASTALYVEQKNVLLAALQGQIRALHKQRPDQEQALAGLQSVLNSNVYLDEDWGRFKVHFEQVHPRFFAELQANYPSLTPHEQRLASYFHIQLSAKEIAALLNIDPASVRRAKTRLYKKMGAADLLAGRAATGDAPTGE</sequence>
<dbReference type="Gene3D" id="1.10.10.10">
    <property type="entry name" value="Winged helix-like DNA-binding domain superfamily/Winged helix DNA-binding domain"/>
    <property type="match status" value="1"/>
</dbReference>
<keyword evidence="1" id="KW-0175">Coiled coil</keyword>
<accession>A0ABP8QNJ4</accession>
<organism evidence="4 5">
    <name type="scientific">Hymenobacter ginsengisoli</name>
    <dbReference type="NCBI Taxonomy" id="1051626"/>
    <lineage>
        <taxon>Bacteria</taxon>
        <taxon>Pseudomonadati</taxon>
        <taxon>Bacteroidota</taxon>
        <taxon>Cytophagia</taxon>
        <taxon>Cytophagales</taxon>
        <taxon>Hymenobacteraceae</taxon>
        <taxon>Hymenobacter</taxon>
    </lineage>
</organism>
<dbReference type="InterPro" id="IPR011623">
    <property type="entry name" value="7TMR_DISM_rcpt_extracell_dom1"/>
</dbReference>
<feature type="transmembrane region" description="Helical" evidence="2">
    <location>
        <begin position="142"/>
        <end position="160"/>
    </location>
</feature>